<feature type="compositionally biased region" description="Low complexity" evidence="1">
    <location>
        <begin position="1340"/>
        <end position="1349"/>
    </location>
</feature>
<feature type="region of interest" description="Disordered" evidence="1">
    <location>
        <begin position="1260"/>
        <end position="1352"/>
    </location>
</feature>
<feature type="region of interest" description="Disordered" evidence="1">
    <location>
        <begin position="1716"/>
        <end position="1778"/>
    </location>
</feature>
<feature type="region of interest" description="Disordered" evidence="1">
    <location>
        <begin position="18"/>
        <end position="40"/>
    </location>
</feature>
<dbReference type="InParanoid" id="C5KMM8"/>
<dbReference type="GeneID" id="9060146"/>
<feature type="compositionally biased region" description="Basic and acidic residues" evidence="1">
    <location>
        <begin position="2130"/>
        <end position="2145"/>
    </location>
</feature>
<protein>
    <submittedName>
        <fullName evidence="2">Uncharacterized protein</fullName>
    </submittedName>
</protein>
<organism evidence="3">
    <name type="scientific">Perkinsus marinus (strain ATCC 50983 / TXsc)</name>
    <dbReference type="NCBI Taxonomy" id="423536"/>
    <lineage>
        <taxon>Eukaryota</taxon>
        <taxon>Sar</taxon>
        <taxon>Alveolata</taxon>
        <taxon>Perkinsozoa</taxon>
        <taxon>Perkinsea</taxon>
        <taxon>Perkinsida</taxon>
        <taxon>Perkinsidae</taxon>
        <taxon>Perkinsus</taxon>
    </lineage>
</organism>
<feature type="compositionally biased region" description="Acidic residues" evidence="1">
    <location>
        <begin position="2146"/>
        <end position="2161"/>
    </location>
</feature>
<evidence type="ECO:0000313" key="3">
    <source>
        <dbReference type="Proteomes" id="UP000007800"/>
    </source>
</evidence>
<dbReference type="Proteomes" id="UP000007800">
    <property type="component" value="Unassembled WGS sequence"/>
</dbReference>
<feature type="compositionally biased region" description="Basic and acidic residues" evidence="1">
    <location>
        <begin position="1716"/>
        <end position="1728"/>
    </location>
</feature>
<feature type="compositionally biased region" description="Basic residues" evidence="1">
    <location>
        <begin position="1729"/>
        <end position="1739"/>
    </location>
</feature>
<reference evidence="2 3" key="1">
    <citation type="submission" date="2008-07" db="EMBL/GenBank/DDBJ databases">
        <authorList>
            <person name="El-Sayed N."/>
            <person name="Caler E."/>
            <person name="Inman J."/>
            <person name="Amedeo P."/>
            <person name="Hass B."/>
            <person name="Wortman J."/>
        </authorList>
    </citation>
    <scope>NUCLEOTIDE SEQUENCE [LARGE SCALE GENOMIC DNA]</scope>
    <source>
        <strain evidence="3">ATCC 50983 / TXsc</strain>
    </source>
</reference>
<name>C5KMM8_PERM5</name>
<dbReference type="EMBL" id="GG674496">
    <property type="protein sequence ID" value="EER14186.1"/>
    <property type="molecule type" value="Genomic_DNA"/>
</dbReference>
<proteinExistence type="predicted"/>
<dbReference type="RefSeq" id="XP_002782391.1">
    <property type="nucleotide sequence ID" value="XM_002782345.1"/>
</dbReference>
<keyword evidence="3" id="KW-1185">Reference proteome</keyword>
<accession>C5KMM8</accession>
<dbReference type="OrthoDB" id="8068875at2759"/>
<sequence length="2169" mass="237202">MAPIDRRIYLDQLGQLDIHRGGSSTSSQETPGGDNRPALDPAQDSLLRRRYLPPAEAVAADVVITCQELERAVRGLDVESEESCRQLFDIMWQPRFREWHWLDDESDGYRGSSSRGSGEDDRYAETNFDGLCWAGVFDAIDEVLERYIQYTHSGEVVLLAASLDPQIVRSTAISLPKSVEFVFDYQQPVTHEMKSIHCTLVKGQQGVTSADELMEKLKNTVTEESVLTMLRYRLRHALALLEGDRDMMLLFTAIRLCTVDITLQIRPHHTPPPCGNMGIESDKGGRQPPAWGPSGIGSGFLHMYLQTYPAFLGQLAALPFSAVSYAETVKRVPVARALPIEELEDSSWLLVRRDRPLISQSLASSSNLGYMNRMIQGSRDRLVNALKEEESVEGVPPQRQARYTQSLTVCSECIDVMTNLITAMQYPNMMVTVNNISMVPLPKIRISCCKCLEIALEYSPGCFGILFRDLNGLDRLLDVVAALSKDCYDCWTSTPRGSSDGVAGGNDYEKMLILSNRRNELQAVLNLLKTSVHNIDPGVGMNLNEALSGREVEETEAKELSEDSVRRRREGFQKVMVRVFGEAGEAIGAHNVGYLAQLLHYICDNDPIIIPTVLGPNGELLKAVSKCLPAVRNSSFALGWTSTTLSSFSLHNKGAELLRDLQGEDNPLTRLVRLVIMGDGAGVRPVSPLAEKVTSDLPMMLSQSIEDIVRNRGELAKPLVEAAIGGLEDLLAWADKEEPTSTSGILSAKLAPACRLLASLLQTHSSLAKLLVMEDVEGGGKSSKPGQHLCELLVKLATHPSLPKGGSILAPVVMAGPTANQQQQQHPHYHPIVSTFRALENAFYNNLGPSLAGSSSSSTQTDSGDCLLPLASLVVENGQKLIDSSPEGAVVGNTATLSALTFGLETFALVHAPVKESGGGLFGSSASPAGASTRDYLSYSLLAVIDTVCKCAPRLLERLATGEGADQDGPAEVKMDLTLQLNSPPNQVRRSRFMRDTIDWRKAVEMSAIGNSSGSAPLWLLWSTMKKFMEAVAKLANTPSGRIKRVHDMFFSSLSQKQISNSARIASVLLSGAFIDMTKRYGHLQEKVDEAGRLSSVKKGFATEMFELLAKCHVEDRSHHTRVLSIDTMFKMGGFGDDFTGMVVDILRDPCTDEALSASVLGYCERITSVKRMENSNLTQPSLFPTIDKNIPASVQSFLKVDGYKLVSSLQVRLTAALLPLWRDDDWLGREGEKDEKGERRYVMSARACGSMVKLFTHAVEPDPRVIDGGPTATPSPPDDGQRSGDPTEAAIAEMLRVPNVQRLGPRAPNSSPGEDSPPAVATAGQGNAPSQPPAGPSEGGSSSPVGDPVIDLHSSSAAHFAVKENLVAILQERVPTLKKEEGLDLPSKLTPADVRKNAEDVGRDFITRCVFLSKKGGQPTHCADVISRVAQNCNRIRLGSGIEGQGSETMDETTRLKIHVGNLLHVVDVVTDEFVKEINVLAEEKDENSPDAMQCLSHVLAFLTNTSERVRATLWKGGKAEDIIQGYCHYCEKKVDRVGADDKMADASSWLETMLEEAEMLGRSEEGVEGGEVMPLWLTEAALAIEGLCDEPYIYTGDWDALQKRLLAALVSILTRHEEKRSSTDPLKLAAVMVPSPDLTRAALEVMSLLVNREVNASAVFGSAPWKLLSILSLRRSSSYPEITSMLASVLSKLMENKQFIAAVVDLALNQLNKEGEKKKRSTAPDKKGRHRHHHHHQQNSEPAKTLAEVDKSTGGASDKASEGGKKPSQKPPARSLSYKLSDILANPMMKSLVLKDPKTVEEVLLKDLMKKRKTKATSTSSSTADEDGQKEETSVMVLLDTKDDNEYYVGELRSASPCAFSCRNFLTGLSTNDYPYSILVVVAEFLLRSLQLLQAMREDSADTTPSCYPLAVSVEGAMYFLDTLLNKLQFASQHGKPMGSITLTPLPTTCSMLLDKPIRVDDFIITTVGEKLSSLKIGLGSGQAGGGNMLKSAFHLISSCWTELCASCTPSGGSDDAVVEWYKSLSERLTKDPFVKYSRENDEDEDEELAWVLKTYRRFSLLYALLLKASEVDGLEKVLERERKQHLAWECNEVLGSIMLHRPYSADLSEAVLACMEILTRPPTLPAADHDKEKEEGESSKAPEEEDEDVGMDDDDDDEGKGWYQIG</sequence>
<evidence type="ECO:0000256" key="1">
    <source>
        <dbReference type="SAM" id="MobiDB-lite"/>
    </source>
</evidence>
<feature type="region of interest" description="Disordered" evidence="1">
    <location>
        <begin position="2125"/>
        <end position="2169"/>
    </location>
</feature>
<gene>
    <name evidence="2" type="ORF">Pmar_PMAR029250</name>
</gene>
<feature type="region of interest" description="Disordered" evidence="1">
    <location>
        <begin position="1812"/>
        <end position="1833"/>
    </location>
</feature>
<evidence type="ECO:0000313" key="2">
    <source>
        <dbReference type="EMBL" id="EER14186.1"/>
    </source>
</evidence>